<protein>
    <recommendedName>
        <fullName evidence="5 6">Cell division protein FtsA</fullName>
    </recommendedName>
</protein>
<dbReference type="Proteomes" id="UP000029488">
    <property type="component" value="Chromosome"/>
</dbReference>
<dbReference type="SUPFAM" id="SSF53067">
    <property type="entry name" value="Actin-like ATPase domain"/>
    <property type="match status" value="2"/>
</dbReference>
<evidence type="ECO:0000313" key="10">
    <source>
        <dbReference type="Proteomes" id="UP000029488"/>
    </source>
</evidence>
<evidence type="ECO:0000256" key="6">
    <source>
        <dbReference type="PIRNR" id="PIRNR003101"/>
    </source>
</evidence>
<keyword evidence="3 5" id="KW-0472">Membrane</keyword>
<evidence type="ECO:0000256" key="2">
    <source>
        <dbReference type="ARBA" id="ARBA00022618"/>
    </source>
</evidence>
<comment type="similarity">
    <text evidence="5 6">Belongs to the FtsA/MreB family.</text>
</comment>
<evidence type="ECO:0000313" key="9">
    <source>
        <dbReference type="EMBL" id="AIR10710.1"/>
    </source>
</evidence>
<evidence type="ECO:0000256" key="7">
    <source>
        <dbReference type="SAM" id="MobiDB-lite"/>
    </source>
</evidence>
<proteinExistence type="inferred from homology"/>
<evidence type="ECO:0000256" key="3">
    <source>
        <dbReference type="ARBA" id="ARBA00023136"/>
    </source>
</evidence>
<comment type="subcellular location">
    <subcellularLocation>
        <location evidence="5">Cell membrane</location>
        <topology evidence="5">Peripheral membrane protein</topology>
        <orientation evidence="5">Cytoplasmic side</orientation>
    </subcellularLocation>
    <text evidence="5">Localizes to the Z ring in an FtsZ-dependent manner. Targeted to the membrane through a conserved C-terminal amphipathic helix.</text>
</comment>
<evidence type="ECO:0000256" key="4">
    <source>
        <dbReference type="ARBA" id="ARBA00023306"/>
    </source>
</evidence>
<comment type="function">
    <text evidence="5 6">Cell division protein that is involved in the assembly of the Z ring. May serve as a membrane anchor for the Z ring.</text>
</comment>
<dbReference type="HAMAP" id="MF_02033">
    <property type="entry name" value="FtsA"/>
    <property type="match status" value="1"/>
</dbReference>
<dbReference type="InterPro" id="IPR003494">
    <property type="entry name" value="SHS2_FtsA"/>
</dbReference>
<sequence length="465" mass="51022">MMDNSEIYVGLDIGTTSIKVIIAEHVKGQANIIGYGNTKSAGLNRGVIVDIDQVVATIRDAVNQAEKKANLDISEVTVGIPANLLQIEKCHGMVSVSDENGNSQEITKNDVYKVTQAALVQNLPPERDVIDIIPDEFIVDGFDGIKDPRGMMGVRMEMHAVMYTGPKTILHNIKKCIQKAGLKVKATVVAPLATARLAMSDAEQDFGSILIDMGGGQTTAAVIHDHKLKYTYVDQEGGDYVTRDISVVLNTSIENAESLKRTYGFAMANQASSEDVFPVQVVGKQEPEQVSEEYLAEIIEARMRQVFEKINRSLNDVNAFQLPGGIILTGGMAALPGIRELAEEIFGVSVKIYIPQEMNLRFPSFSQVIGLVNYVTKMSDIERLVKGSLEGNTIDITADTIPYADSMISNNFDTTAVSDDYVDDYVETADVEPQDLQETQPKHKQNKKKNGILSKAKNFMESFFD</sequence>
<dbReference type="InterPro" id="IPR020823">
    <property type="entry name" value="Cell_div_FtsA"/>
</dbReference>
<dbReference type="EMBL" id="CP007646">
    <property type="protein sequence ID" value="AIR10710.1"/>
    <property type="molecule type" value="Genomic_DNA"/>
</dbReference>
<dbReference type="AlphaFoldDB" id="A0A089QD74"/>
<accession>A0A089QD74</accession>
<organism evidence="9 10">
    <name type="scientific">Ligilactobacillus salivarius</name>
    <dbReference type="NCBI Taxonomy" id="1624"/>
    <lineage>
        <taxon>Bacteria</taxon>
        <taxon>Bacillati</taxon>
        <taxon>Bacillota</taxon>
        <taxon>Bacilli</taxon>
        <taxon>Lactobacillales</taxon>
        <taxon>Lactobacillaceae</taxon>
        <taxon>Ligilactobacillus</taxon>
    </lineage>
</organism>
<reference evidence="9 10" key="1">
    <citation type="journal article" date="2014" name="BMC Genomics">
        <title>Unusual genome complexity in Lactobacillus salivarius JCM1046.</title>
        <authorList>
            <person name="Raftis E.J."/>
            <person name="Forde B.M."/>
            <person name="Claesson M.J."/>
            <person name="O'Toole P.W."/>
        </authorList>
    </citation>
    <scope>NUCLEOTIDE SEQUENCE [LARGE SCALE GENOMIC DNA]</scope>
    <source>
        <strain evidence="9 10">JCM1046</strain>
    </source>
</reference>
<dbReference type="Pfam" id="PF02491">
    <property type="entry name" value="SHS2_FTSA"/>
    <property type="match status" value="1"/>
</dbReference>
<dbReference type="SMART" id="SM00842">
    <property type="entry name" value="FtsA"/>
    <property type="match status" value="1"/>
</dbReference>
<keyword evidence="4 5" id="KW-0131">Cell cycle</keyword>
<dbReference type="PANTHER" id="PTHR32432">
    <property type="entry name" value="CELL DIVISION PROTEIN FTSA-RELATED"/>
    <property type="match status" value="1"/>
</dbReference>
<dbReference type="PIRSF" id="PIRSF003101">
    <property type="entry name" value="FtsA"/>
    <property type="match status" value="1"/>
</dbReference>
<comment type="subunit">
    <text evidence="5">Self-interacts. Interacts with FtsZ.</text>
</comment>
<evidence type="ECO:0000259" key="8">
    <source>
        <dbReference type="SMART" id="SM00842"/>
    </source>
</evidence>
<dbReference type="Gene3D" id="3.30.420.40">
    <property type="match status" value="2"/>
</dbReference>
<dbReference type="InterPro" id="IPR043129">
    <property type="entry name" value="ATPase_NBD"/>
</dbReference>
<dbReference type="GO" id="GO:0043093">
    <property type="term" value="P:FtsZ-dependent cytokinesis"/>
    <property type="evidence" value="ECO:0007669"/>
    <property type="project" value="UniProtKB-UniRule"/>
</dbReference>
<dbReference type="CDD" id="cd24048">
    <property type="entry name" value="ASKHA_NBD_FtsA"/>
    <property type="match status" value="1"/>
</dbReference>
<gene>
    <name evidence="5 9" type="primary">ftsA</name>
    <name evidence="9" type="ORF">LSJ_1036c</name>
</gene>
<dbReference type="Gene3D" id="3.30.1490.110">
    <property type="match status" value="1"/>
</dbReference>
<dbReference type="KEGG" id="lsj:LSJ_1036c"/>
<keyword evidence="2 5" id="KW-0132">Cell division</keyword>
<dbReference type="Pfam" id="PF14450">
    <property type="entry name" value="FtsA"/>
    <property type="match status" value="1"/>
</dbReference>
<feature type="domain" description="SHS2" evidence="8">
    <location>
        <begin position="8"/>
        <end position="198"/>
    </location>
</feature>
<dbReference type="GO" id="GO:0009898">
    <property type="term" value="C:cytoplasmic side of plasma membrane"/>
    <property type="evidence" value="ECO:0007669"/>
    <property type="project" value="UniProtKB-UniRule"/>
</dbReference>
<name>A0A089QD74_9LACO</name>
<evidence type="ECO:0000256" key="5">
    <source>
        <dbReference type="HAMAP-Rule" id="MF_02033"/>
    </source>
</evidence>
<evidence type="ECO:0000256" key="1">
    <source>
        <dbReference type="ARBA" id="ARBA00022475"/>
    </source>
</evidence>
<dbReference type="PANTHER" id="PTHR32432:SF4">
    <property type="entry name" value="CELL DIVISION PROTEIN FTSA"/>
    <property type="match status" value="1"/>
</dbReference>
<dbReference type="NCBIfam" id="TIGR01174">
    <property type="entry name" value="ftsA"/>
    <property type="match status" value="1"/>
</dbReference>
<dbReference type="InterPro" id="IPR050696">
    <property type="entry name" value="FtsA/MreB"/>
</dbReference>
<keyword evidence="1 5" id="KW-1003">Cell membrane</keyword>
<feature type="region of interest" description="Disordered" evidence="7">
    <location>
        <begin position="431"/>
        <end position="451"/>
    </location>
</feature>
<dbReference type="GO" id="GO:0032153">
    <property type="term" value="C:cell division site"/>
    <property type="evidence" value="ECO:0007669"/>
    <property type="project" value="UniProtKB-UniRule"/>
</dbReference>